<evidence type="ECO:0000313" key="8">
    <source>
        <dbReference type="Proteomes" id="UP000618460"/>
    </source>
</evidence>
<evidence type="ECO:0000256" key="4">
    <source>
        <dbReference type="ARBA" id="ARBA00023239"/>
    </source>
</evidence>
<evidence type="ECO:0000259" key="6">
    <source>
        <dbReference type="Pfam" id="PF01212"/>
    </source>
</evidence>
<dbReference type="NCBIfam" id="NF041359">
    <property type="entry name" value="GntG_guanitoxin"/>
    <property type="match status" value="1"/>
</dbReference>
<dbReference type="RefSeq" id="WP_117155280.1">
    <property type="nucleotide sequence ID" value="NZ_BMLG01000010.1"/>
</dbReference>
<dbReference type="EMBL" id="BMLG01000010">
    <property type="protein sequence ID" value="GGM33601.1"/>
    <property type="molecule type" value="Genomic_DNA"/>
</dbReference>
<dbReference type="InterPro" id="IPR015422">
    <property type="entry name" value="PyrdxlP-dep_Trfase_small"/>
</dbReference>
<keyword evidence="4" id="KW-0456">Lyase</keyword>
<dbReference type="Pfam" id="PF01212">
    <property type="entry name" value="Beta_elim_lyase"/>
    <property type="match status" value="1"/>
</dbReference>
<dbReference type="InterPro" id="IPR015424">
    <property type="entry name" value="PyrdxlP-dep_Trfase"/>
</dbReference>
<dbReference type="FunFam" id="3.90.1150.10:FF:000041">
    <property type="entry name" value="Low-specificity L-threonine aldolase"/>
    <property type="match status" value="1"/>
</dbReference>
<dbReference type="InterPro" id="IPR015421">
    <property type="entry name" value="PyrdxlP-dep_Trfase_major"/>
</dbReference>
<dbReference type="Gene3D" id="3.40.640.10">
    <property type="entry name" value="Type I PLP-dependent aspartate aminotransferase-like (Major domain)"/>
    <property type="match status" value="1"/>
</dbReference>
<name>A0A917TQQ4_9BACI</name>
<organism evidence="7 8">
    <name type="scientific">Paraliobacillus quinghaiensis</name>
    <dbReference type="NCBI Taxonomy" id="470815"/>
    <lineage>
        <taxon>Bacteria</taxon>
        <taxon>Bacillati</taxon>
        <taxon>Bacillota</taxon>
        <taxon>Bacilli</taxon>
        <taxon>Bacillales</taxon>
        <taxon>Bacillaceae</taxon>
        <taxon>Paraliobacillus</taxon>
    </lineage>
</organism>
<dbReference type="OrthoDB" id="9774495at2"/>
<accession>A0A917TQQ4</accession>
<evidence type="ECO:0000256" key="1">
    <source>
        <dbReference type="ARBA" id="ARBA00001933"/>
    </source>
</evidence>
<dbReference type="PIRSF" id="PIRSF017617">
    <property type="entry name" value="Thr_aldolase"/>
    <property type="match status" value="1"/>
</dbReference>
<protein>
    <submittedName>
        <fullName evidence="7">Threonine aldolase</fullName>
    </submittedName>
</protein>
<dbReference type="GO" id="GO:0006545">
    <property type="term" value="P:glycine biosynthetic process"/>
    <property type="evidence" value="ECO:0007669"/>
    <property type="project" value="TreeGrafter"/>
</dbReference>
<comment type="similarity">
    <text evidence="2">Belongs to the threonine aldolase family.</text>
</comment>
<comment type="caution">
    <text evidence="7">The sequence shown here is derived from an EMBL/GenBank/DDBJ whole genome shotgun (WGS) entry which is preliminary data.</text>
</comment>
<dbReference type="FunFam" id="3.40.640.10:FF:000030">
    <property type="entry name" value="Low-specificity L-threonine aldolase"/>
    <property type="match status" value="1"/>
</dbReference>
<keyword evidence="3" id="KW-0663">Pyridoxal phosphate</keyword>
<dbReference type="PANTHER" id="PTHR48097:SF9">
    <property type="entry name" value="L-THREONINE ALDOLASE"/>
    <property type="match status" value="1"/>
</dbReference>
<feature type="modified residue" description="N6-(pyridoxal phosphate)lysine" evidence="5">
    <location>
        <position position="199"/>
    </location>
</feature>
<dbReference type="Proteomes" id="UP000618460">
    <property type="component" value="Unassembled WGS sequence"/>
</dbReference>
<dbReference type="AlphaFoldDB" id="A0A917TQQ4"/>
<sequence>MIDLRSDTITKPSIEMRKAAYDSEVGDDVYGEDPTVNKLEEIAAEKLGKEAALFVTSGTQGNQIAALTHCKPGDELILESSAHIFLYEGAAVSALAGVQSRPIQGISGAMNPQDVKEAIRADDIHFPETSLICLENTHNKAGGAIVPLENMKEIYHIAKNANVAVHLDGARLFNAAVASGISVKEYAEYTDTVQFCLSKGLGAPVGSIIAGSHDFIKSAKKWRKRLGGGLRQSGIIAAPGIIALEKNIKRLAEDHQNAKILADGLANIKGLKVANQVETNIVLIDVTETGLSETAFIETIRGQGVLAGAYGTNHVRFVTHLDVTKEEIETVLQKINKALKH</sequence>
<evidence type="ECO:0000256" key="2">
    <source>
        <dbReference type="ARBA" id="ARBA00006966"/>
    </source>
</evidence>
<dbReference type="InterPro" id="IPR001597">
    <property type="entry name" value="ArAA_b-elim_lyase/Thr_aldolase"/>
</dbReference>
<dbReference type="Gene3D" id="3.90.1150.10">
    <property type="entry name" value="Aspartate Aminotransferase, domain 1"/>
    <property type="match status" value="1"/>
</dbReference>
<dbReference type="GO" id="GO:0005829">
    <property type="term" value="C:cytosol"/>
    <property type="evidence" value="ECO:0007669"/>
    <property type="project" value="TreeGrafter"/>
</dbReference>
<comment type="cofactor">
    <cofactor evidence="1">
        <name>pyridoxal 5'-phosphate</name>
        <dbReference type="ChEBI" id="CHEBI:597326"/>
    </cofactor>
</comment>
<dbReference type="NCBIfam" id="NF007825">
    <property type="entry name" value="PRK10534.1"/>
    <property type="match status" value="1"/>
</dbReference>
<dbReference type="PANTHER" id="PTHR48097">
    <property type="entry name" value="L-THREONINE ALDOLASE-RELATED"/>
    <property type="match status" value="1"/>
</dbReference>
<proteinExistence type="inferred from homology"/>
<reference evidence="7" key="2">
    <citation type="submission" date="2020-09" db="EMBL/GenBank/DDBJ databases">
        <authorList>
            <person name="Sun Q."/>
            <person name="Zhou Y."/>
        </authorList>
    </citation>
    <scope>NUCLEOTIDE SEQUENCE</scope>
    <source>
        <strain evidence="7">CGMCC 1.6333</strain>
    </source>
</reference>
<dbReference type="SUPFAM" id="SSF53383">
    <property type="entry name" value="PLP-dependent transferases"/>
    <property type="match status" value="1"/>
</dbReference>
<dbReference type="GO" id="GO:0006567">
    <property type="term" value="P:L-threonine catabolic process"/>
    <property type="evidence" value="ECO:0007669"/>
    <property type="project" value="TreeGrafter"/>
</dbReference>
<dbReference type="CDD" id="cd06502">
    <property type="entry name" value="TA_like"/>
    <property type="match status" value="1"/>
</dbReference>
<feature type="domain" description="Aromatic amino acid beta-eliminating lyase/threonine aldolase" evidence="6">
    <location>
        <begin position="3"/>
        <end position="288"/>
    </location>
</feature>
<evidence type="ECO:0000256" key="5">
    <source>
        <dbReference type="PIRSR" id="PIRSR017617-1"/>
    </source>
</evidence>
<dbReference type="InterPro" id="IPR023603">
    <property type="entry name" value="Low_specificity_L-TA-like"/>
</dbReference>
<gene>
    <name evidence="7" type="ORF">GCM10011351_19500</name>
</gene>
<evidence type="ECO:0000256" key="3">
    <source>
        <dbReference type="ARBA" id="ARBA00022898"/>
    </source>
</evidence>
<evidence type="ECO:0000313" key="7">
    <source>
        <dbReference type="EMBL" id="GGM33601.1"/>
    </source>
</evidence>
<keyword evidence="8" id="KW-1185">Reference proteome</keyword>
<reference evidence="7" key="1">
    <citation type="journal article" date="2014" name="Int. J. Syst. Evol. Microbiol.">
        <title>Complete genome sequence of Corynebacterium casei LMG S-19264T (=DSM 44701T), isolated from a smear-ripened cheese.</title>
        <authorList>
            <consortium name="US DOE Joint Genome Institute (JGI-PGF)"/>
            <person name="Walter F."/>
            <person name="Albersmeier A."/>
            <person name="Kalinowski J."/>
            <person name="Ruckert C."/>
        </authorList>
    </citation>
    <scope>NUCLEOTIDE SEQUENCE</scope>
    <source>
        <strain evidence="7">CGMCC 1.6333</strain>
    </source>
</reference>
<dbReference type="GO" id="GO:0008732">
    <property type="term" value="F:L-allo-threonine aldolase activity"/>
    <property type="evidence" value="ECO:0007669"/>
    <property type="project" value="TreeGrafter"/>
</dbReference>